<comment type="similarity">
    <text evidence="2">Belongs to the peptidase M13 family.</text>
</comment>
<dbReference type="InterPro" id="IPR008753">
    <property type="entry name" value="Peptidase_M13_N"/>
</dbReference>
<keyword evidence="4" id="KW-0479">Metal-binding</keyword>
<dbReference type="AlphaFoldDB" id="A0A5C1YG00"/>
<keyword evidence="5" id="KW-0378">Hydrolase</keyword>
<evidence type="ECO:0000256" key="7">
    <source>
        <dbReference type="ARBA" id="ARBA00023049"/>
    </source>
</evidence>
<evidence type="ECO:0000256" key="6">
    <source>
        <dbReference type="ARBA" id="ARBA00022833"/>
    </source>
</evidence>
<dbReference type="PANTHER" id="PTHR11733:SF167">
    <property type="entry name" value="FI17812P1-RELATED"/>
    <property type="match status" value="1"/>
</dbReference>
<dbReference type="GO" id="GO:0016485">
    <property type="term" value="P:protein processing"/>
    <property type="evidence" value="ECO:0007669"/>
    <property type="project" value="TreeGrafter"/>
</dbReference>
<evidence type="ECO:0000256" key="4">
    <source>
        <dbReference type="ARBA" id="ARBA00022723"/>
    </source>
</evidence>
<name>A0A5C1YG00_9MICO</name>
<dbReference type="GO" id="GO:0004222">
    <property type="term" value="F:metalloendopeptidase activity"/>
    <property type="evidence" value="ECO:0007669"/>
    <property type="project" value="InterPro"/>
</dbReference>
<evidence type="ECO:0000259" key="10">
    <source>
        <dbReference type="Pfam" id="PF05649"/>
    </source>
</evidence>
<protein>
    <submittedName>
        <fullName evidence="11">Peptidase M13</fullName>
    </submittedName>
</protein>
<keyword evidence="12" id="KW-1185">Reference proteome</keyword>
<sequence length="696" mass="76674">MTDVSLTSGISGITLDELDEDVRPQDDLFRHVNGKWIARTEIPADKARYGSFIVLHEEAEQAVRDIIVEAQQAEPGTEARKVGDLYASFMDEARVEQLGAEPIAPLLAEAAAVADVPGLLAAVGRFERQGVSGFVQLFVDNDPGDPERYLVFVEQGGIGLPDESYFREERFAPVREAYLAHLERMLRLAGLDEPAARAQRVFELETAIAAAHWTNVESRDSEKTYNLTPWADVVAAASGSAEASDASVAPDLVIWRDAMGVPEGAFTELVVRQPSFVEGLGRLLTADRIDAWRDWLAWQVIRSNAAYLSSDFVEANFDFYGRTLTGTPQLRERWKRGVSLVEGAMGEAVGRIYVERHFPPAAKEAMDDLVANLVEAYRQSIVDLDWMGEETKRRALDKLAKFTPKIGYPVKWRDYSSLAVTPGDLVGNVRATAEFEFNRGLGKIGKPIDRDEWFMTPQTINAYYNPGFNEIVFPAAILQFPFFTPERDAAANYGAIGAVIGHEIGHGFDDQGSKYDGDGRLTDWWTADDRAAFEARTEALIAQYDALVPAQLADASDDSDASDAPDAPTDADASAEGAGEASAPHVNGALTIGENIGDLGGLAIAWKAYLISLDGQEPPVIDGFTGAQRFFLSWAQAWQLKVRDEEVVRLLAIDPHSPNEFRCNQIVRNIDEFYTGFGVTPDDALWLDESRRVSIW</sequence>
<dbReference type="InterPro" id="IPR042089">
    <property type="entry name" value="Peptidase_M13_dom_2"/>
</dbReference>
<dbReference type="Proteomes" id="UP000324678">
    <property type="component" value="Chromosome"/>
</dbReference>
<dbReference type="OrthoDB" id="9775677at2"/>
<evidence type="ECO:0000256" key="2">
    <source>
        <dbReference type="ARBA" id="ARBA00007357"/>
    </source>
</evidence>
<dbReference type="CDD" id="cd08662">
    <property type="entry name" value="M13"/>
    <property type="match status" value="1"/>
</dbReference>
<keyword evidence="6" id="KW-0862">Zinc</keyword>
<feature type="domain" description="Peptidase M13 N-terminal" evidence="10">
    <location>
        <begin position="24"/>
        <end position="409"/>
    </location>
</feature>
<evidence type="ECO:0000256" key="5">
    <source>
        <dbReference type="ARBA" id="ARBA00022801"/>
    </source>
</evidence>
<feature type="region of interest" description="Disordered" evidence="8">
    <location>
        <begin position="555"/>
        <end position="582"/>
    </location>
</feature>
<dbReference type="GO" id="GO:0005886">
    <property type="term" value="C:plasma membrane"/>
    <property type="evidence" value="ECO:0007669"/>
    <property type="project" value="TreeGrafter"/>
</dbReference>
<dbReference type="RefSeq" id="WP_149160371.1">
    <property type="nucleotide sequence ID" value="NZ_CP043505.1"/>
</dbReference>
<evidence type="ECO:0000313" key="11">
    <source>
        <dbReference type="EMBL" id="QEO14350.1"/>
    </source>
</evidence>
<dbReference type="Gene3D" id="3.40.390.10">
    <property type="entry name" value="Collagenase (Catalytic Domain)"/>
    <property type="match status" value="1"/>
</dbReference>
<dbReference type="GO" id="GO:0046872">
    <property type="term" value="F:metal ion binding"/>
    <property type="evidence" value="ECO:0007669"/>
    <property type="project" value="UniProtKB-KW"/>
</dbReference>
<keyword evidence="7" id="KW-0482">Metalloprotease</keyword>
<dbReference type="Gene3D" id="1.10.1380.10">
    <property type="entry name" value="Neutral endopeptidase , domain2"/>
    <property type="match status" value="1"/>
</dbReference>
<accession>A0A5C1YG00</accession>
<dbReference type="Pfam" id="PF01431">
    <property type="entry name" value="Peptidase_M13"/>
    <property type="match status" value="1"/>
</dbReference>
<keyword evidence="3" id="KW-0645">Protease</keyword>
<dbReference type="InterPro" id="IPR018497">
    <property type="entry name" value="Peptidase_M13_C"/>
</dbReference>
<proteinExistence type="inferred from homology"/>
<dbReference type="Pfam" id="PF05649">
    <property type="entry name" value="Peptidase_M13_N"/>
    <property type="match status" value="1"/>
</dbReference>
<dbReference type="EMBL" id="CP043505">
    <property type="protein sequence ID" value="QEO14350.1"/>
    <property type="molecule type" value="Genomic_DNA"/>
</dbReference>
<organism evidence="11 12">
    <name type="scientific">Agromyces intestinalis</name>
    <dbReference type="NCBI Taxonomy" id="2592652"/>
    <lineage>
        <taxon>Bacteria</taxon>
        <taxon>Bacillati</taxon>
        <taxon>Actinomycetota</taxon>
        <taxon>Actinomycetes</taxon>
        <taxon>Micrococcales</taxon>
        <taxon>Microbacteriaceae</taxon>
        <taxon>Agromyces</taxon>
    </lineage>
</organism>
<evidence type="ECO:0000256" key="1">
    <source>
        <dbReference type="ARBA" id="ARBA00001947"/>
    </source>
</evidence>
<reference evidence="11 12" key="1">
    <citation type="submission" date="2019-09" db="EMBL/GenBank/DDBJ databases">
        <title>Genome sequencing of strain KACC 19306.</title>
        <authorList>
            <person name="Heo J."/>
            <person name="Kim S.-J."/>
            <person name="Kim J.-S."/>
            <person name="Hong S.-B."/>
            <person name="Kwon S.-W."/>
        </authorList>
    </citation>
    <scope>NUCLEOTIDE SEQUENCE [LARGE SCALE GENOMIC DNA]</scope>
    <source>
        <strain evidence="11 12">KACC 19306</strain>
    </source>
</reference>
<dbReference type="PRINTS" id="PR00786">
    <property type="entry name" value="NEPRILYSIN"/>
</dbReference>
<evidence type="ECO:0000313" key="12">
    <source>
        <dbReference type="Proteomes" id="UP000324678"/>
    </source>
</evidence>
<dbReference type="KEGG" id="ail:FLP10_07900"/>
<evidence type="ECO:0000259" key="9">
    <source>
        <dbReference type="Pfam" id="PF01431"/>
    </source>
</evidence>
<comment type="cofactor">
    <cofactor evidence="1">
        <name>Zn(2+)</name>
        <dbReference type="ChEBI" id="CHEBI:29105"/>
    </cofactor>
</comment>
<feature type="domain" description="Peptidase M13 C-terminal" evidence="9">
    <location>
        <begin position="461"/>
        <end position="693"/>
    </location>
</feature>
<dbReference type="InterPro" id="IPR000718">
    <property type="entry name" value="Peptidase_M13"/>
</dbReference>
<dbReference type="PROSITE" id="PS51885">
    <property type="entry name" value="NEPRILYSIN"/>
    <property type="match status" value="1"/>
</dbReference>
<dbReference type="SUPFAM" id="SSF55486">
    <property type="entry name" value="Metalloproteases ('zincins'), catalytic domain"/>
    <property type="match status" value="1"/>
</dbReference>
<gene>
    <name evidence="11" type="ORF">FLP10_07900</name>
</gene>
<dbReference type="InterPro" id="IPR024079">
    <property type="entry name" value="MetalloPept_cat_dom_sf"/>
</dbReference>
<dbReference type="PANTHER" id="PTHR11733">
    <property type="entry name" value="ZINC METALLOPROTEASE FAMILY M13 NEPRILYSIN-RELATED"/>
    <property type="match status" value="1"/>
</dbReference>
<evidence type="ECO:0000256" key="8">
    <source>
        <dbReference type="SAM" id="MobiDB-lite"/>
    </source>
</evidence>
<feature type="compositionally biased region" description="Low complexity" evidence="8">
    <location>
        <begin position="564"/>
        <end position="582"/>
    </location>
</feature>
<evidence type="ECO:0000256" key="3">
    <source>
        <dbReference type="ARBA" id="ARBA00022670"/>
    </source>
</evidence>